<dbReference type="InterPro" id="IPR003307">
    <property type="entry name" value="W2_domain"/>
</dbReference>
<organism evidence="2 4">
    <name type="scientific">Medicago truncatula</name>
    <name type="common">Barrel medic</name>
    <name type="synonym">Medicago tribuloides</name>
    <dbReference type="NCBI Taxonomy" id="3880"/>
    <lineage>
        <taxon>Eukaryota</taxon>
        <taxon>Viridiplantae</taxon>
        <taxon>Streptophyta</taxon>
        <taxon>Embryophyta</taxon>
        <taxon>Tracheophyta</taxon>
        <taxon>Spermatophyta</taxon>
        <taxon>Magnoliopsida</taxon>
        <taxon>eudicotyledons</taxon>
        <taxon>Gunneridae</taxon>
        <taxon>Pentapetalae</taxon>
        <taxon>rosids</taxon>
        <taxon>fabids</taxon>
        <taxon>Fabales</taxon>
        <taxon>Fabaceae</taxon>
        <taxon>Papilionoideae</taxon>
        <taxon>50 kb inversion clade</taxon>
        <taxon>NPAAA clade</taxon>
        <taxon>Hologalegina</taxon>
        <taxon>IRL clade</taxon>
        <taxon>Trifolieae</taxon>
        <taxon>Medicago</taxon>
    </lineage>
</organism>
<dbReference type="Pfam" id="PF02020">
    <property type="entry name" value="W2"/>
    <property type="match status" value="1"/>
</dbReference>
<gene>
    <name evidence="2" type="ordered locus">MTR_6g023790</name>
</gene>
<dbReference type="EnsemblPlants" id="AES75067">
    <property type="protein sequence ID" value="AES75067"/>
    <property type="gene ID" value="MTR_6g023790"/>
</dbReference>
<dbReference type="PANTHER" id="PTHR45887:SF1">
    <property type="entry name" value="TRANSLATION INITIATION FACTOR EIF-2B SUBUNIT EPSILON"/>
    <property type="match status" value="1"/>
</dbReference>
<dbReference type="SUPFAM" id="SSF48371">
    <property type="entry name" value="ARM repeat"/>
    <property type="match status" value="1"/>
</dbReference>
<dbReference type="GO" id="GO:0005085">
    <property type="term" value="F:guanyl-nucleotide exchange factor activity"/>
    <property type="evidence" value="ECO:0007669"/>
    <property type="project" value="InterPro"/>
</dbReference>
<dbReference type="PROSITE" id="PS51363">
    <property type="entry name" value="W2"/>
    <property type="match status" value="1"/>
</dbReference>
<evidence type="ECO:0000259" key="1">
    <source>
        <dbReference type="PROSITE" id="PS51363"/>
    </source>
</evidence>
<accession>G7KNP4</accession>
<dbReference type="InterPro" id="IPR016024">
    <property type="entry name" value="ARM-type_fold"/>
</dbReference>
<dbReference type="GO" id="GO:0031369">
    <property type="term" value="F:translation initiation factor binding"/>
    <property type="evidence" value="ECO:0007669"/>
    <property type="project" value="InterPro"/>
</dbReference>
<dbReference type="CDD" id="cd11558">
    <property type="entry name" value="W2_eIF2B_epsilon"/>
    <property type="match status" value="1"/>
</dbReference>
<dbReference type="InterPro" id="IPR044123">
    <property type="entry name" value="W2_eIF2B_epsilon"/>
</dbReference>
<accession>A0A0C3VUL9</accession>
<feature type="domain" description="W2" evidence="1">
    <location>
        <begin position="102"/>
        <end position="268"/>
    </location>
</feature>
<proteinExistence type="predicted"/>
<dbReference type="InterPro" id="IPR051956">
    <property type="entry name" value="eIF2B_epsilon"/>
</dbReference>
<dbReference type="SMART" id="SM00515">
    <property type="entry name" value="eIF5C"/>
    <property type="match status" value="1"/>
</dbReference>
<evidence type="ECO:0000313" key="3">
    <source>
        <dbReference type="EnsemblPlants" id="AES75067"/>
    </source>
</evidence>
<reference evidence="2 4" key="1">
    <citation type="journal article" date="2011" name="Nature">
        <title>The Medicago genome provides insight into the evolution of rhizobial symbioses.</title>
        <authorList>
            <person name="Young N.D."/>
            <person name="Debelle F."/>
            <person name="Oldroyd G.E."/>
            <person name="Geurts R."/>
            <person name="Cannon S.B."/>
            <person name="Udvardi M.K."/>
            <person name="Benedito V.A."/>
            <person name="Mayer K.F."/>
            <person name="Gouzy J."/>
            <person name="Schoof H."/>
            <person name="Van de Peer Y."/>
            <person name="Proost S."/>
            <person name="Cook D.R."/>
            <person name="Meyers B.C."/>
            <person name="Spannagl M."/>
            <person name="Cheung F."/>
            <person name="De Mita S."/>
            <person name="Krishnakumar V."/>
            <person name="Gundlach H."/>
            <person name="Zhou S."/>
            <person name="Mudge J."/>
            <person name="Bharti A.K."/>
            <person name="Murray J.D."/>
            <person name="Naoumkina M.A."/>
            <person name="Rosen B."/>
            <person name="Silverstein K.A."/>
            <person name="Tang H."/>
            <person name="Rombauts S."/>
            <person name="Zhao P.X."/>
            <person name="Zhou P."/>
            <person name="Barbe V."/>
            <person name="Bardou P."/>
            <person name="Bechner M."/>
            <person name="Bellec A."/>
            <person name="Berger A."/>
            <person name="Berges H."/>
            <person name="Bidwell S."/>
            <person name="Bisseling T."/>
            <person name="Choisne N."/>
            <person name="Couloux A."/>
            <person name="Denny R."/>
            <person name="Deshpande S."/>
            <person name="Dai X."/>
            <person name="Doyle J.J."/>
            <person name="Dudez A.M."/>
            <person name="Farmer A.D."/>
            <person name="Fouteau S."/>
            <person name="Franken C."/>
            <person name="Gibelin C."/>
            <person name="Gish J."/>
            <person name="Goldstein S."/>
            <person name="Gonzalez A.J."/>
            <person name="Green P.J."/>
            <person name="Hallab A."/>
            <person name="Hartog M."/>
            <person name="Hua A."/>
            <person name="Humphray S.J."/>
            <person name="Jeong D.H."/>
            <person name="Jing Y."/>
            <person name="Jocker A."/>
            <person name="Kenton S.M."/>
            <person name="Kim D.J."/>
            <person name="Klee K."/>
            <person name="Lai H."/>
            <person name="Lang C."/>
            <person name="Lin S."/>
            <person name="Macmil S.L."/>
            <person name="Magdelenat G."/>
            <person name="Matthews L."/>
            <person name="McCorrison J."/>
            <person name="Monaghan E.L."/>
            <person name="Mun J.H."/>
            <person name="Najar F.Z."/>
            <person name="Nicholson C."/>
            <person name="Noirot C."/>
            <person name="O'Bleness M."/>
            <person name="Paule C.R."/>
            <person name="Poulain J."/>
            <person name="Prion F."/>
            <person name="Qin B."/>
            <person name="Qu C."/>
            <person name="Retzel E.F."/>
            <person name="Riddle C."/>
            <person name="Sallet E."/>
            <person name="Samain S."/>
            <person name="Samson N."/>
            <person name="Sanders I."/>
            <person name="Saurat O."/>
            <person name="Scarpelli C."/>
            <person name="Schiex T."/>
            <person name="Segurens B."/>
            <person name="Severin A.J."/>
            <person name="Sherrier D.J."/>
            <person name="Shi R."/>
            <person name="Sims S."/>
            <person name="Singer S.R."/>
            <person name="Sinharoy S."/>
            <person name="Sterck L."/>
            <person name="Viollet A."/>
            <person name="Wang B.B."/>
            <person name="Wang K."/>
            <person name="Wang M."/>
            <person name="Wang X."/>
            <person name="Warfsmann J."/>
            <person name="Weissenbach J."/>
            <person name="White D.D."/>
            <person name="White J.D."/>
            <person name="Wiley G.B."/>
            <person name="Wincker P."/>
            <person name="Xing Y."/>
            <person name="Yang L."/>
            <person name="Yao Z."/>
            <person name="Ying F."/>
            <person name="Zhai J."/>
            <person name="Zhou L."/>
            <person name="Zuber A."/>
            <person name="Denarie J."/>
            <person name="Dixon R.A."/>
            <person name="May G.D."/>
            <person name="Schwartz D.C."/>
            <person name="Rogers J."/>
            <person name="Quetier F."/>
            <person name="Town C.D."/>
            <person name="Roe B.A."/>
        </authorList>
    </citation>
    <scope>NUCLEOTIDE SEQUENCE [LARGE SCALE GENOMIC DNA]</scope>
    <source>
        <strain evidence="2">A17</strain>
        <strain evidence="3 4">cv. Jemalong A17</strain>
    </source>
</reference>
<sequence>MGVCTLLRRKRKVSKVMFLFYQAITTCLPKITKTFHHRDSMRTTNAAVHLRRHTSPPPFTLILSSRDSISSLNFSIWNFFFIVAIVEKKMGAPKKSAARVSEDHDELVRVPLQAIMLADSFTTKLDLSLLNAPKLSYNKIAADCAGALFYAMMKYAVDMPHSSAVQKCTSILFKFYLILEFSETTVKALAIEVILKFEEMCLESAKEFAPLFTKILHYMYNEDVIEEDAILSWEDEKKDPDEADKVFVNLAQPLIQWLKEAPEEDDEEEE</sequence>
<dbReference type="AlphaFoldDB" id="G7KNP4"/>
<reference evidence="3" key="3">
    <citation type="submission" date="2015-04" db="UniProtKB">
        <authorList>
            <consortium name="EnsemblPlants"/>
        </authorList>
    </citation>
    <scope>IDENTIFICATION</scope>
    <source>
        <strain evidence="3">cv. Jemalong A17</strain>
    </source>
</reference>
<protein>
    <submittedName>
        <fullName evidence="2">EIF4-gamma/eIF5/eIF2-epsilon domain protein</fullName>
    </submittedName>
</protein>
<dbReference type="EMBL" id="CM001222">
    <property type="protein sequence ID" value="AES75067.2"/>
    <property type="molecule type" value="Genomic_DNA"/>
</dbReference>
<reference evidence="2 4" key="2">
    <citation type="journal article" date="2014" name="BMC Genomics">
        <title>An improved genome release (version Mt4.0) for the model legume Medicago truncatula.</title>
        <authorList>
            <person name="Tang H."/>
            <person name="Krishnakumar V."/>
            <person name="Bidwell S."/>
            <person name="Rosen B."/>
            <person name="Chan A."/>
            <person name="Zhou S."/>
            <person name="Gentzbittel L."/>
            <person name="Childs K.L."/>
            <person name="Yandell M."/>
            <person name="Gundlach H."/>
            <person name="Mayer K.F."/>
            <person name="Schwartz D.C."/>
            <person name="Town C.D."/>
        </authorList>
    </citation>
    <scope>GENOME REANNOTATION</scope>
    <source>
        <strain evidence="2">A17</strain>
        <strain evidence="3 4">cv. Jemalong A17</strain>
    </source>
</reference>
<dbReference type="Proteomes" id="UP000002051">
    <property type="component" value="Chromosome 6"/>
</dbReference>
<dbReference type="HOGENOM" id="CLU_1031945_0_0_1"/>
<dbReference type="Gene3D" id="1.25.40.180">
    <property type="match status" value="1"/>
</dbReference>
<evidence type="ECO:0000313" key="2">
    <source>
        <dbReference type="EMBL" id="AES75067.2"/>
    </source>
</evidence>
<name>G7KNP4_MEDTR</name>
<evidence type="ECO:0000313" key="4">
    <source>
        <dbReference type="Proteomes" id="UP000002051"/>
    </source>
</evidence>
<dbReference type="STRING" id="3880.G7KNP4"/>
<dbReference type="PANTHER" id="PTHR45887">
    <property type="entry name" value="TRANSLATION INITIATION FACTOR EIF-2B SUBUNIT EPSILON"/>
    <property type="match status" value="1"/>
</dbReference>
<keyword evidence="4" id="KW-1185">Reference proteome</keyword>